<gene>
    <name evidence="1" type="ORF">PHLCEN_2v11002</name>
</gene>
<dbReference type="Gene3D" id="3.30.1370.110">
    <property type="match status" value="1"/>
</dbReference>
<keyword evidence="2" id="KW-1185">Reference proteome</keyword>
<dbReference type="AlphaFoldDB" id="A0A2R6NLE2"/>
<evidence type="ECO:0000313" key="1">
    <source>
        <dbReference type="EMBL" id="PSR73146.1"/>
    </source>
</evidence>
<dbReference type="PANTHER" id="PTHR47417">
    <property type="entry name" value="SMR DOMAIN-CONTAINING PROTEIN YPL199C"/>
    <property type="match status" value="1"/>
</dbReference>
<evidence type="ECO:0000313" key="2">
    <source>
        <dbReference type="Proteomes" id="UP000186601"/>
    </source>
</evidence>
<sequence>MYGCLDQCRQVSKKKRGLKSILYSQAEAHKAEMEKLNNEASRGLHSPNGAARVKPAILELMRKRNLLTKVDPRNDGIVIVSLNGSKIKVK</sequence>
<dbReference type="Proteomes" id="UP000186601">
    <property type="component" value="Unassembled WGS sequence"/>
</dbReference>
<dbReference type="PANTHER" id="PTHR47417:SF1">
    <property type="entry name" value="SMR DOMAIN-CONTAINING PROTEIN YPL199C"/>
    <property type="match status" value="1"/>
</dbReference>
<name>A0A2R6NLE2_9APHY</name>
<proteinExistence type="predicted"/>
<reference evidence="1 2" key="1">
    <citation type="submission" date="2018-02" db="EMBL/GenBank/DDBJ databases">
        <title>Genome sequence of the basidiomycete white-rot fungus Phlebia centrifuga.</title>
        <authorList>
            <person name="Granchi Z."/>
            <person name="Peng M."/>
            <person name="de Vries R.P."/>
            <person name="Hilden K."/>
            <person name="Makela M.R."/>
            <person name="Grigoriev I."/>
            <person name="Riley R."/>
        </authorList>
    </citation>
    <scope>NUCLEOTIDE SEQUENCE [LARGE SCALE GENOMIC DNA]</scope>
    <source>
        <strain evidence="1 2">FBCC195</strain>
    </source>
</reference>
<organism evidence="1 2">
    <name type="scientific">Hermanssonia centrifuga</name>
    <dbReference type="NCBI Taxonomy" id="98765"/>
    <lineage>
        <taxon>Eukaryota</taxon>
        <taxon>Fungi</taxon>
        <taxon>Dikarya</taxon>
        <taxon>Basidiomycota</taxon>
        <taxon>Agaricomycotina</taxon>
        <taxon>Agaricomycetes</taxon>
        <taxon>Polyporales</taxon>
        <taxon>Meruliaceae</taxon>
        <taxon>Hermanssonia</taxon>
    </lineage>
</organism>
<accession>A0A2R6NLE2</accession>
<dbReference type="InterPro" id="IPR053020">
    <property type="entry name" value="Smr_domain_protein"/>
</dbReference>
<dbReference type="EMBL" id="MLYV02001104">
    <property type="protein sequence ID" value="PSR73146.1"/>
    <property type="molecule type" value="Genomic_DNA"/>
</dbReference>
<protein>
    <submittedName>
        <fullName evidence="1">Uncharacterized protein</fullName>
    </submittedName>
</protein>
<dbReference type="OrthoDB" id="3231855at2759"/>
<dbReference type="InterPro" id="IPR036063">
    <property type="entry name" value="Smr_dom_sf"/>
</dbReference>
<comment type="caution">
    <text evidence="1">The sequence shown here is derived from an EMBL/GenBank/DDBJ whole genome shotgun (WGS) entry which is preliminary data.</text>
</comment>